<sequence>MPGLSPIIGYRDAPAMIDGDGGLIAHAGLTLGAGAVVILGSIRNDTFGLRYTALDPEGRLWGFGGYRPAPPSA</sequence>
<dbReference type="EMBL" id="JACJIA010000006">
    <property type="protein sequence ID" value="MBA8953259.1"/>
    <property type="molecule type" value="Genomic_DNA"/>
</dbReference>
<feature type="transmembrane region" description="Helical" evidence="1">
    <location>
        <begin position="23"/>
        <end position="42"/>
    </location>
</feature>
<keyword evidence="1" id="KW-0812">Transmembrane</keyword>
<keyword evidence="1" id="KW-1133">Transmembrane helix</keyword>
<keyword evidence="1" id="KW-0472">Membrane</keyword>
<keyword evidence="3" id="KW-1185">Reference proteome</keyword>
<proteinExistence type="predicted"/>
<evidence type="ECO:0000313" key="3">
    <source>
        <dbReference type="Proteomes" id="UP000572680"/>
    </source>
</evidence>
<organism evidence="2 3">
    <name type="scientific">Actinomadura namibiensis</name>
    <dbReference type="NCBI Taxonomy" id="182080"/>
    <lineage>
        <taxon>Bacteria</taxon>
        <taxon>Bacillati</taxon>
        <taxon>Actinomycetota</taxon>
        <taxon>Actinomycetes</taxon>
        <taxon>Streptosporangiales</taxon>
        <taxon>Thermomonosporaceae</taxon>
        <taxon>Actinomadura</taxon>
    </lineage>
</organism>
<gene>
    <name evidence="2" type="ORF">HNR61_004909</name>
</gene>
<dbReference type="RefSeq" id="WP_182845447.1">
    <property type="nucleotide sequence ID" value="NZ_BAAALP010000132.1"/>
</dbReference>
<reference evidence="2 3" key="1">
    <citation type="submission" date="2020-08" db="EMBL/GenBank/DDBJ databases">
        <title>Genomic Encyclopedia of Type Strains, Phase IV (KMG-IV): sequencing the most valuable type-strain genomes for metagenomic binning, comparative biology and taxonomic classification.</title>
        <authorList>
            <person name="Goeker M."/>
        </authorList>
    </citation>
    <scope>NUCLEOTIDE SEQUENCE [LARGE SCALE GENOMIC DNA]</scope>
    <source>
        <strain evidence="2 3">DSM 44197</strain>
    </source>
</reference>
<name>A0A7W3LS52_ACTNM</name>
<evidence type="ECO:0000313" key="2">
    <source>
        <dbReference type="EMBL" id="MBA8953259.1"/>
    </source>
</evidence>
<dbReference type="AlphaFoldDB" id="A0A7W3LS52"/>
<protein>
    <submittedName>
        <fullName evidence="2">Uncharacterized protein</fullName>
    </submittedName>
</protein>
<evidence type="ECO:0000256" key="1">
    <source>
        <dbReference type="SAM" id="Phobius"/>
    </source>
</evidence>
<comment type="caution">
    <text evidence="2">The sequence shown here is derived from an EMBL/GenBank/DDBJ whole genome shotgun (WGS) entry which is preliminary data.</text>
</comment>
<accession>A0A7W3LS52</accession>
<dbReference type="Proteomes" id="UP000572680">
    <property type="component" value="Unassembled WGS sequence"/>
</dbReference>